<dbReference type="InterPro" id="IPR013783">
    <property type="entry name" value="Ig-like_fold"/>
</dbReference>
<reference evidence="3" key="1">
    <citation type="submission" date="2020-10" db="EMBL/GenBank/DDBJ databases">
        <authorList>
            <person name="Gilroy R."/>
        </authorList>
    </citation>
    <scope>NUCLEOTIDE SEQUENCE</scope>
    <source>
        <strain evidence="3">D5-748</strain>
    </source>
</reference>
<feature type="domain" description="BACON" evidence="2">
    <location>
        <begin position="215"/>
        <end position="297"/>
    </location>
</feature>
<gene>
    <name evidence="3" type="ORF">IAC23_09750</name>
</gene>
<dbReference type="EMBL" id="JADIMO010000125">
    <property type="protein sequence ID" value="MBO8445953.1"/>
    <property type="molecule type" value="Genomic_DNA"/>
</dbReference>
<proteinExistence type="predicted"/>
<evidence type="ECO:0000313" key="3">
    <source>
        <dbReference type="EMBL" id="MBO8445953.1"/>
    </source>
</evidence>
<dbReference type="PROSITE" id="PS51257">
    <property type="entry name" value="PROKAR_LIPOPROTEIN"/>
    <property type="match status" value="1"/>
</dbReference>
<reference evidence="3" key="2">
    <citation type="journal article" date="2021" name="PeerJ">
        <title>Extensive microbial diversity within the chicken gut microbiome revealed by metagenomics and culture.</title>
        <authorList>
            <person name="Gilroy R."/>
            <person name="Ravi A."/>
            <person name="Getino M."/>
            <person name="Pursley I."/>
            <person name="Horton D.L."/>
            <person name="Alikhan N.F."/>
            <person name="Baker D."/>
            <person name="Gharbi K."/>
            <person name="Hall N."/>
            <person name="Watson M."/>
            <person name="Adriaenssens E.M."/>
            <person name="Foster-Nyarko E."/>
            <person name="Jarju S."/>
            <person name="Secka A."/>
            <person name="Antonio M."/>
            <person name="Oren A."/>
            <person name="Chaudhuri R.R."/>
            <person name="La Ragione R."/>
            <person name="Hildebrand F."/>
            <person name="Pallen M.J."/>
        </authorList>
    </citation>
    <scope>NUCLEOTIDE SEQUENCE</scope>
    <source>
        <strain evidence="3">D5-748</strain>
    </source>
</reference>
<dbReference type="Pfam" id="PF13004">
    <property type="entry name" value="BACON"/>
    <property type="match status" value="2"/>
</dbReference>
<dbReference type="InterPro" id="IPR011047">
    <property type="entry name" value="Quinoprotein_ADH-like_sf"/>
</dbReference>
<feature type="domain" description="BACON" evidence="1">
    <location>
        <begin position="66"/>
        <end position="117"/>
    </location>
</feature>
<dbReference type="AlphaFoldDB" id="A0A9D9HDI8"/>
<dbReference type="Gene3D" id="2.60.40.10">
    <property type="entry name" value="Immunoglobulins"/>
    <property type="match status" value="3"/>
</dbReference>
<organism evidence="3 4">
    <name type="scientific">Candidatus Cryptobacteroides merdavium</name>
    <dbReference type="NCBI Taxonomy" id="2840769"/>
    <lineage>
        <taxon>Bacteria</taxon>
        <taxon>Pseudomonadati</taxon>
        <taxon>Bacteroidota</taxon>
        <taxon>Bacteroidia</taxon>
        <taxon>Bacteroidales</taxon>
        <taxon>Candidatus Cryptobacteroides</taxon>
    </lineage>
</organism>
<protein>
    <submittedName>
        <fullName evidence="3">DUF5018 domain-containing protein</fullName>
    </submittedName>
</protein>
<dbReference type="Proteomes" id="UP000823619">
    <property type="component" value="Unassembled WGS sequence"/>
</dbReference>
<evidence type="ECO:0000259" key="2">
    <source>
        <dbReference type="Pfam" id="PF19190"/>
    </source>
</evidence>
<sequence length="614" mass="65104">MNITRTVLMLGLAVLSVSCQDRTEGDGRIEAAGDSSFTPVIASAGGTATIEFTTDGDWNAKVPDISSYSWSSIIPTSGGAGTNVITVTALRNDGTDDRSFTFDIISGGAVQNVTVTQRQKNALTVTEGAFEVAAEGGQVRIEVVANVDYEYSIEEAAASWIVPVPESRAMDTTEVLLNVLPNPDFENARTGHVTIVSGDISQEITISQAALERVFEVTPASLEIDRNGGDVSFSVNANFEYEVTMEENDWLTPKSSENGTYTYTAAVNPDFGSRTATINVTTGVEGYSAAVTVQQTGVADVNVLWSHTYASYGVSLSSPVLRLAEYEDHLLVSTGSSVFAVNRQTGEYEQAVTLPEGMTVTSLTNDDAGNIIFAANAAYGSTLNIYSMRGMSSEPELVLSYDHSSIYSASIGNVRVRGDVNGKAVVTASVDVSQYWVAWQIEGGEVTETLYGAAPAGGSTVWSPESLCTAPVSDELSDGLLYIGYTAGYSLQYCASPADGTWTVIHETGTDGNENFNCISVADFGGRRYAAYEQGAHFSWGSCPEAHLIDITDIAGAYESVVIPSEDVSGGAAFTETGPGSDILLTVSDDGRVMYMFVTDGNYDCLTCITFTLP</sequence>
<comment type="caution">
    <text evidence="3">The sequence shown here is derived from an EMBL/GenBank/DDBJ whole genome shotgun (WGS) entry which is preliminary data.</text>
</comment>
<name>A0A9D9HDI8_9BACT</name>
<dbReference type="Pfam" id="PF19190">
    <property type="entry name" value="BACON_2"/>
    <property type="match status" value="1"/>
</dbReference>
<accession>A0A9D9HDI8</accession>
<evidence type="ECO:0000259" key="1">
    <source>
        <dbReference type="Pfam" id="PF13004"/>
    </source>
</evidence>
<feature type="domain" description="BACON" evidence="1">
    <location>
        <begin position="151"/>
        <end position="209"/>
    </location>
</feature>
<dbReference type="InterPro" id="IPR024361">
    <property type="entry name" value="BACON"/>
</dbReference>
<evidence type="ECO:0000313" key="4">
    <source>
        <dbReference type="Proteomes" id="UP000823619"/>
    </source>
</evidence>
<dbReference type="CDD" id="cd14948">
    <property type="entry name" value="BACON"/>
    <property type="match status" value="3"/>
</dbReference>
<dbReference type="SUPFAM" id="SSF50998">
    <property type="entry name" value="Quinoprotein alcohol dehydrogenase-like"/>
    <property type="match status" value="1"/>
</dbReference>